<evidence type="ECO:0000313" key="2">
    <source>
        <dbReference type="EMBL" id="TDW86802.1"/>
    </source>
</evidence>
<feature type="transmembrane region" description="Helical" evidence="1">
    <location>
        <begin position="85"/>
        <end position="106"/>
    </location>
</feature>
<evidence type="ECO:0000313" key="3">
    <source>
        <dbReference type="Proteomes" id="UP000295060"/>
    </source>
</evidence>
<feature type="transmembrane region" description="Helical" evidence="1">
    <location>
        <begin position="39"/>
        <end position="65"/>
    </location>
</feature>
<feature type="transmembrane region" description="Helical" evidence="1">
    <location>
        <begin position="6"/>
        <end position="27"/>
    </location>
</feature>
<proteinExistence type="predicted"/>
<evidence type="ECO:0008006" key="4">
    <source>
        <dbReference type="Google" id="ProtNLM"/>
    </source>
</evidence>
<keyword evidence="1" id="KW-0812">Transmembrane</keyword>
<gene>
    <name evidence="2" type="ORF">EV137_4871</name>
</gene>
<comment type="caution">
    <text evidence="2">The sequence shown here is derived from an EMBL/GenBank/DDBJ whole genome shotgun (WGS) entry which is preliminary data.</text>
</comment>
<accession>A0ABY2F8K5</accession>
<dbReference type="RefSeq" id="WP_134007489.1">
    <property type="nucleotide sequence ID" value="NZ_SODU01000003.1"/>
</dbReference>
<evidence type="ECO:0000256" key="1">
    <source>
        <dbReference type="SAM" id="Phobius"/>
    </source>
</evidence>
<keyword evidence="1" id="KW-0472">Membrane</keyword>
<organism evidence="2 3">
    <name type="scientific">Kribbella pratensis</name>
    <dbReference type="NCBI Taxonomy" id="2512112"/>
    <lineage>
        <taxon>Bacteria</taxon>
        <taxon>Bacillati</taxon>
        <taxon>Actinomycetota</taxon>
        <taxon>Actinomycetes</taxon>
        <taxon>Propionibacteriales</taxon>
        <taxon>Kribbellaceae</taxon>
        <taxon>Kribbella</taxon>
    </lineage>
</organism>
<keyword evidence="1" id="KW-1133">Transmembrane helix</keyword>
<protein>
    <recommendedName>
        <fullName evidence="4">Integral membrane protein</fullName>
    </recommendedName>
</protein>
<reference evidence="2 3" key="1">
    <citation type="submission" date="2019-03" db="EMBL/GenBank/DDBJ databases">
        <title>Genomic Encyclopedia of Type Strains, Phase III (KMG-III): the genomes of soil and plant-associated and newly described type strains.</title>
        <authorList>
            <person name="Whitman W."/>
        </authorList>
    </citation>
    <scope>NUCLEOTIDE SEQUENCE [LARGE SCALE GENOMIC DNA]</scope>
    <source>
        <strain evidence="2 3">VKMAc-2574</strain>
    </source>
</reference>
<keyword evidence="3" id="KW-1185">Reference proteome</keyword>
<sequence>MSDQGIANLVLMSLFILLPIALGTMLFGRSRGNRFVLKWARGLAILAVVLATVYDVAGAVCLILAEPEPGHEPWADPAAVVDYPTFFIPIGVGALLAGAGVLVGAIRARHRLG</sequence>
<name>A0ABY2F8K5_9ACTN</name>
<dbReference type="EMBL" id="SODU01000003">
    <property type="protein sequence ID" value="TDW86802.1"/>
    <property type="molecule type" value="Genomic_DNA"/>
</dbReference>
<dbReference type="Proteomes" id="UP000295060">
    <property type="component" value="Unassembled WGS sequence"/>
</dbReference>